<name>H3CBC9_TETNG</name>
<keyword evidence="15" id="KW-1185">Reference proteome</keyword>
<proteinExistence type="inferred from homology"/>
<dbReference type="PRINTS" id="PR00069">
    <property type="entry name" value="ALDKETRDTASE"/>
</dbReference>
<comment type="catalytic activity">
    <reaction evidence="9">
        <text>a primary alcohol + NADP(+) = an aldehyde + NADPH + H(+)</text>
        <dbReference type="Rhea" id="RHEA:15937"/>
        <dbReference type="ChEBI" id="CHEBI:15378"/>
        <dbReference type="ChEBI" id="CHEBI:15734"/>
        <dbReference type="ChEBI" id="CHEBI:17478"/>
        <dbReference type="ChEBI" id="CHEBI:57783"/>
        <dbReference type="ChEBI" id="CHEBI:58349"/>
        <dbReference type="EC" id="1.1.1.2"/>
    </reaction>
</comment>
<dbReference type="Gene3D" id="3.20.20.100">
    <property type="entry name" value="NADP-dependent oxidoreductase domain"/>
    <property type="match status" value="1"/>
</dbReference>
<dbReference type="PROSITE" id="PS00062">
    <property type="entry name" value="ALDOKETO_REDUCTASE_2"/>
    <property type="match status" value="1"/>
</dbReference>
<reference evidence="15" key="1">
    <citation type="journal article" date="2004" name="Nature">
        <title>Genome duplication in the teleost fish Tetraodon nigroviridis reveals the early vertebrate proto-karyotype.</title>
        <authorList>
            <person name="Jaillon O."/>
            <person name="Aury J.-M."/>
            <person name="Brunet F."/>
            <person name="Petit J.-L."/>
            <person name="Stange-Thomann N."/>
            <person name="Mauceli E."/>
            <person name="Bouneau L."/>
            <person name="Fischer C."/>
            <person name="Ozouf-Costaz C."/>
            <person name="Bernot A."/>
            <person name="Nicaud S."/>
            <person name="Jaffe D."/>
            <person name="Fisher S."/>
            <person name="Lutfalla G."/>
            <person name="Dossat C."/>
            <person name="Segurens B."/>
            <person name="Dasilva C."/>
            <person name="Salanoubat M."/>
            <person name="Levy M."/>
            <person name="Boudet N."/>
            <person name="Castellano S."/>
            <person name="Anthouard V."/>
            <person name="Jubin C."/>
            <person name="Castelli V."/>
            <person name="Katinka M."/>
            <person name="Vacherie B."/>
            <person name="Biemont C."/>
            <person name="Skalli Z."/>
            <person name="Cattolico L."/>
            <person name="Poulain J."/>
            <person name="De Berardinis V."/>
            <person name="Cruaud C."/>
            <person name="Duprat S."/>
            <person name="Brottier P."/>
            <person name="Coutanceau J.-P."/>
            <person name="Gouzy J."/>
            <person name="Parra G."/>
            <person name="Lardier G."/>
            <person name="Chapple C."/>
            <person name="McKernan K.J."/>
            <person name="McEwan P."/>
            <person name="Bosak S."/>
            <person name="Kellis M."/>
            <person name="Volff J.-N."/>
            <person name="Guigo R."/>
            <person name="Zody M.C."/>
            <person name="Mesirov J."/>
            <person name="Lindblad-Toh K."/>
            <person name="Birren B."/>
            <person name="Nusbaum C."/>
            <person name="Kahn D."/>
            <person name="Robinson-Rechavi M."/>
            <person name="Laudet V."/>
            <person name="Schachter V."/>
            <person name="Quetier F."/>
            <person name="Saurin W."/>
            <person name="Scarpelli C."/>
            <person name="Wincker P."/>
            <person name="Lander E.S."/>
            <person name="Weissenbach J."/>
            <person name="Roest Crollius H."/>
        </authorList>
    </citation>
    <scope>NUCLEOTIDE SEQUENCE [LARGE SCALE GENOMIC DNA]</scope>
</reference>
<dbReference type="PIRSF" id="PIRSF000097">
    <property type="entry name" value="AKR"/>
    <property type="match status" value="1"/>
</dbReference>
<comment type="function">
    <text evidence="10">Catalyzes the NADPH-dependent reduction of a wide variety of carbonyl-containing compounds to their corresponding alcohols. Displays enzymatic activity towards endogenous metabolites such as aromatic and aliphatic aldehydes, ketones, monosaccharides and bile acids. Acts as an aldehyde-detoxification enzyme. Also acts as an inhibitor of protein S-nitrosylation by mediating degradation of S-nitroso-coenzyme A (S-nitroso-CoA), a cofactor required to S-nitrosylate proteins. Also acts as a S-nitroso-glutathione reductase by catalyzing the NADPH-dependent reduction of S-nitrosoglutathione. Displays no reductase activity towards retinoids.</text>
</comment>
<reference evidence="14" key="2">
    <citation type="submission" date="2025-08" db="UniProtKB">
        <authorList>
            <consortium name="Ensembl"/>
        </authorList>
    </citation>
    <scope>IDENTIFICATION</scope>
</reference>
<evidence type="ECO:0000256" key="5">
    <source>
        <dbReference type="ARBA" id="ARBA00024074"/>
    </source>
</evidence>
<evidence type="ECO:0000256" key="2">
    <source>
        <dbReference type="ARBA" id="ARBA00007905"/>
    </source>
</evidence>
<evidence type="ECO:0000313" key="14">
    <source>
        <dbReference type="Ensembl" id="ENSTNIP00000005551.1"/>
    </source>
</evidence>
<dbReference type="Proteomes" id="UP000007303">
    <property type="component" value="Unassembled WGS sequence"/>
</dbReference>
<dbReference type="InterPro" id="IPR036812">
    <property type="entry name" value="NAD(P)_OxRdtase_dom_sf"/>
</dbReference>
<evidence type="ECO:0000259" key="13">
    <source>
        <dbReference type="Pfam" id="PF00248"/>
    </source>
</evidence>
<evidence type="ECO:0000256" key="10">
    <source>
        <dbReference type="ARBA" id="ARBA00055218"/>
    </source>
</evidence>
<dbReference type="InParanoid" id="H3CBC9"/>
<dbReference type="FunFam" id="3.20.20.100:FF:000006">
    <property type="entry name" value="Aldo-keto reductase family 1 member A1"/>
    <property type="match status" value="1"/>
</dbReference>
<feature type="binding site" evidence="11">
    <location>
        <position position="66"/>
    </location>
    <ligand>
        <name>substrate</name>
    </ligand>
</feature>
<evidence type="ECO:0000256" key="1">
    <source>
        <dbReference type="ARBA" id="ARBA00004221"/>
    </source>
</evidence>
<dbReference type="GO" id="GO:0016324">
    <property type="term" value="C:apical plasma membrane"/>
    <property type="evidence" value="ECO:0007669"/>
    <property type="project" value="UniProtKB-SubCell"/>
</dbReference>
<dbReference type="AlphaFoldDB" id="H3CBC9"/>
<evidence type="ECO:0000256" key="6">
    <source>
        <dbReference type="ARBA" id="ARBA00044808"/>
    </source>
</evidence>
<protein>
    <recommendedName>
        <fullName evidence="5">alcohol dehydrogenase (NADP(+))</fullName>
        <ecNumber evidence="5">1.1.1.2</ecNumber>
    </recommendedName>
    <alternativeName>
        <fullName evidence="6">S-nitroso-CoA reductase</fullName>
    </alternativeName>
</protein>
<dbReference type="EC" id="1.1.1.2" evidence="5"/>
<evidence type="ECO:0000256" key="7">
    <source>
        <dbReference type="ARBA" id="ARBA00047706"/>
    </source>
</evidence>
<dbReference type="InterPro" id="IPR018170">
    <property type="entry name" value="Aldo/ket_reductase_CS"/>
</dbReference>
<evidence type="ECO:0000256" key="8">
    <source>
        <dbReference type="ARBA" id="ARBA00048207"/>
    </source>
</evidence>
<dbReference type="Pfam" id="PF00248">
    <property type="entry name" value="Aldo_ket_red"/>
    <property type="match status" value="1"/>
</dbReference>
<sequence>AYSFQNETDIGKALKSKMNQGVIKRQDMFIVSKLWSTHHAPEDIPVCLNKSLTDLQLEYLDLYLIHFPVGPPEKVGDELKPMKDGKILTSDVDYVDVWKGMEALQASGKVKSIGVSNFSILQLKRLLSKCKVPPAVNQVELHPYMAQRDMIEFCKSKKIALIAFSPFGSPGRPSEILNGYSDPHRILEDPVVAEIAKKHKRSPAQVLLRYHVQEGVAVIPKSNKSHHILENTKIFDFTLTEDDIGALKSLDRGWQCCTTDEMKAHPFYPFV</sequence>
<dbReference type="InterPro" id="IPR020471">
    <property type="entry name" value="AKR"/>
</dbReference>
<feature type="site" description="Lowers pKa of active site Tyr" evidence="12">
    <location>
        <position position="33"/>
    </location>
</feature>
<dbReference type="GO" id="GO:0042593">
    <property type="term" value="P:glucose homeostasis"/>
    <property type="evidence" value="ECO:0007669"/>
    <property type="project" value="UniProtKB-ARBA"/>
</dbReference>
<evidence type="ECO:0000256" key="11">
    <source>
        <dbReference type="PIRSR" id="PIRSR000097-2"/>
    </source>
</evidence>
<organism evidence="14 15">
    <name type="scientific">Tetraodon nigroviridis</name>
    <name type="common">Spotted green pufferfish</name>
    <name type="synonym">Chelonodon nigroviridis</name>
    <dbReference type="NCBI Taxonomy" id="99883"/>
    <lineage>
        <taxon>Eukaryota</taxon>
        <taxon>Metazoa</taxon>
        <taxon>Chordata</taxon>
        <taxon>Craniata</taxon>
        <taxon>Vertebrata</taxon>
        <taxon>Euteleostomi</taxon>
        <taxon>Actinopterygii</taxon>
        <taxon>Neopterygii</taxon>
        <taxon>Teleostei</taxon>
        <taxon>Neoteleostei</taxon>
        <taxon>Acanthomorphata</taxon>
        <taxon>Eupercaria</taxon>
        <taxon>Tetraodontiformes</taxon>
        <taxon>Tetradontoidea</taxon>
        <taxon>Tetraodontidae</taxon>
        <taxon>Tetraodon</taxon>
    </lineage>
</organism>
<evidence type="ECO:0000256" key="12">
    <source>
        <dbReference type="PIRSR" id="PIRSR000097-3"/>
    </source>
</evidence>
<evidence type="ECO:0000256" key="3">
    <source>
        <dbReference type="ARBA" id="ARBA00022857"/>
    </source>
</evidence>
<dbReference type="Ensembl" id="ENSTNIT00000005699.1">
    <property type="protein sequence ID" value="ENSTNIP00000005551.1"/>
    <property type="gene ID" value="ENSTNIG00000002982.1"/>
</dbReference>
<accession>H3CBC9</accession>
<reference evidence="14" key="3">
    <citation type="submission" date="2025-09" db="UniProtKB">
        <authorList>
            <consortium name="Ensembl"/>
        </authorList>
    </citation>
    <scope>IDENTIFICATION</scope>
</reference>
<dbReference type="PANTHER" id="PTHR11732">
    <property type="entry name" value="ALDO/KETO REDUCTASE"/>
    <property type="match status" value="1"/>
</dbReference>
<feature type="domain" description="NADP-dependent oxidoreductase" evidence="13">
    <location>
        <begin position="4"/>
        <end position="251"/>
    </location>
</feature>
<dbReference type="GO" id="GO:0008106">
    <property type="term" value="F:alcohol dehydrogenase (NADP+) activity"/>
    <property type="evidence" value="ECO:0007669"/>
    <property type="project" value="UniProtKB-EC"/>
</dbReference>
<dbReference type="STRING" id="99883.ENSTNIP00000005551"/>
<comment type="similarity">
    <text evidence="2">Belongs to the aldo/keto reductase family.</text>
</comment>
<comment type="catalytic activity">
    <reaction evidence="8">
        <text>S-nitrosoglutathione + NADPH + H(+) = S-(hydroxysulfenamide)glutathione + NADP(+)</text>
        <dbReference type="Rhea" id="RHEA:63500"/>
        <dbReference type="ChEBI" id="CHEBI:15378"/>
        <dbReference type="ChEBI" id="CHEBI:57783"/>
        <dbReference type="ChEBI" id="CHEBI:58349"/>
        <dbReference type="ChEBI" id="CHEBI:145544"/>
        <dbReference type="ChEBI" id="CHEBI:229723"/>
    </reaction>
</comment>
<evidence type="ECO:0000313" key="15">
    <source>
        <dbReference type="Proteomes" id="UP000007303"/>
    </source>
</evidence>
<keyword evidence="4" id="KW-0560">Oxidoreductase</keyword>
<dbReference type="SUPFAM" id="SSF51430">
    <property type="entry name" value="NAD(P)-linked oxidoreductase"/>
    <property type="match status" value="1"/>
</dbReference>
<dbReference type="OMA" id="MHSPMGI"/>
<dbReference type="HOGENOM" id="CLU_023205_0_0_1"/>
<dbReference type="CDD" id="cd19071">
    <property type="entry name" value="AKR_AKR1-5-like"/>
    <property type="match status" value="1"/>
</dbReference>
<comment type="catalytic activity">
    <reaction evidence="7">
        <text>S-nitroso-CoA + NADPH + H(+) = sulfinamide-CoA + NADP(+)</text>
        <dbReference type="Rhea" id="RHEA:78375"/>
        <dbReference type="ChEBI" id="CHEBI:15378"/>
        <dbReference type="ChEBI" id="CHEBI:57783"/>
        <dbReference type="ChEBI" id="CHEBI:58349"/>
        <dbReference type="ChEBI" id="CHEBI:145546"/>
        <dbReference type="ChEBI" id="CHEBI:145548"/>
    </reaction>
    <physiologicalReaction direction="left-to-right" evidence="7">
        <dbReference type="Rhea" id="RHEA:78376"/>
    </physiologicalReaction>
</comment>
<dbReference type="GeneTree" id="ENSGT00940000166411"/>
<dbReference type="InterPro" id="IPR023210">
    <property type="entry name" value="NADP_OxRdtase_dom"/>
</dbReference>
<keyword evidence="3" id="KW-0521">NADP</keyword>
<evidence type="ECO:0000256" key="4">
    <source>
        <dbReference type="ARBA" id="ARBA00023002"/>
    </source>
</evidence>
<comment type="subcellular location">
    <subcellularLocation>
        <location evidence="1">Apical cell membrane</location>
    </subcellularLocation>
</comment>
<evidence type="ECO:0000256" key="9">
    <source>
        <dbReference type="ARBA" id="ARBA00048262"/>
    </source>
</evidence>